<dbReference type="Proteomes" id="UP000193689">
    <property type="component" value="Unassembled WGS sequence"/>
</dbReference>
<protein>
    <submittedName>
        <fullName evidence="2">Uncharacterized protein</fullName>
    </submittedName>
</protein>
<sequence>MLTEEGLQLLSATPLRRFTKSKFDLEKIKADIEAANKVMLQLLETVSMGLREPTFVRFYWNSVFLLIPQVIRARMDRAHEYGVPSQDIFDNIWEPTIDMLLGAERFGLRDGHEKLLYRDIYGPFVHWEPVRNPGLATCEFLDRLAMARDDLWRDYRAKVRPAVTALPKPWPRGLAIQQLLPDLKGQLHMPYLESRVKDTVFADGALALSPPPSDDETCEAIGPFVDDYDYALKHYLTTNASEFKTRVHAAWNHALDKLNGSRMSTEEATRFWRTKFRRAVQGTDTSLPDDIAPSYKKLRLTLPSDDGTANPTEWNPVPIEKTVPIERRQLPECILDCMLNCISSKWSSPTIDSAFSSERKSWTAEDDYPLILWDDCSSRLFPRGAGDALAAAAIAYINTKYGSDASLLLYPFPSKDDLRFPALYLDQDFLERVSKITDVSQPLESIKMLSCVMPVQFLVQLARSLMTRLAKNETDDPDVRQATMAVTKCVTRGDRPVLACELVQQVVLGQQDDSSWHRHLFSIRFLRRLSAREAHSFFDGLSSRVEEASQKLAQEQAKKRAAKAAQPQVPSQKTSTGLPSAASDDASQYFQPVVKVTTVKMIVQMLSRANFLDQQFACNILVRLLKCASHADIRVAIVESLLEILADNTDQNLESTVFDVLEEYVTPLAASMNERRPTTEEEWTAAEAGDAPLPAVAEETPILNLLMSALNKWKPNSPRRQQFLKRILEPTIVESGHNNRRWNAIFIQRHGFNISVNYLPTIPAVPSLFLQHFQSEAECWTRANLEVAKQFAAVNLCPSDSLVATNEAVRNDPELLRSNAGKHWLSLWSNPGSEAFPLGINQAANILARLVPSPEKGRLSVLEIQDFLLQWVEYFLMGSRTPELNELLSHLIPGRSKSYPKTIWLTNCLPVLQHVLTRVQSLRTDEWQCDTNREPATLPDTLSLKLKIFKEKHTTSKPNSHWESHIRTMVADASSLLDELLAEDAPYHENWPKFKNYMNIAPREHHVRVALEFTTPEISGKTKIGLKEYLKIEIADELLQSGSDPNDNEVVTRAHQLLHAWLGSPVERIRLRGEATSNLLETRAKSRNGWFQ</sequence>
<feature type="region of interest" description="Disordered" evidence="1">
    <location>
        <begin position="552"/>
        <end position="583"/>
    </location>
</feature>
<dbReference type="InterPro" id="IPR016024">
    <property type="entry name" value="ARM-type_fold"/>
</dbReference>
<proteinExistence type="predicted"/>
<gene>
    <name evidence="2" type="ORF">BCR38DRAFT_452606</name>
</gene>
<keyword evidence="3" id="KW-1185">Reference proteome</keyword>
<dbReference type="InParanoid" id="A0A1Y2D7W6"/>
<reference evidence="2 3" key="1">
    <citation type="submission" date="2016-07" db="EMBL/GenBank/DDBJ databases">
        <title>Pervasive Adenine N6-methylation of Active Genes in Fungi.</title>
        <authorList>
            <consortium name="DOE Joint Genome Institute"/>
            <person name="Mondo S.J."/>
            <person name="Dannebaum R.O."/>
            <person name="Kuo R.C."/>
            <person name="Labutti K."/>
            <person name="Haridas S."/>
            <person name="Kuo A."/>
            <person name="Salamov A."/>
            <person name="Ahrendt S.R."/>
            <person name="Lipzen A."/>
            <person name="Sullivan W."/>
            <person name="Andreopoulos W.B."/>
            <person name="Clum A."/>
            <person name="Lindquist E."/>
            <person name="Daum C."/>
            <person name="Ramamoorthy G.K."/>
            <person name="Gryganskyi A."/>
            <person name="Culley D."/>
            <person name="Magnuson J.K."/>
            <person name="James T.Y."/>
            <person name="O'Malley M.A."/>
            <person name="Stajich J.E."/>
            <person name="Spatafora J.W."/>
            <person name="Visel A."/>
            <person name="Grigoriev I.V."/>
        </authorList>
    </citation>
    <scope>NUCLEOTIDE SEQUENCE [LARGE SCALE GENOMIC DNA]</scope>
    <source>
        <strain evidence="2 3">CBS 129021</strain>
    </source>
</reference>
<dbReference type="GeneID" id="63777748"/>
<evidence type="ECO:0000256" key="1">
    <source>
        <dbReference type="SAM" id="MobiDB-lite"/>
    </source>
</evidence>
<evidence type="ECO:0000313" key="2">
    <source>
        <dbReference type="EMBL" id="ORY55274.1"/>
    </source>
</evidence>
<comment type="caution">
    <text evidence="2">The sequence shown here is derived from an EMBL/GenBank/DDBJ whole genome shotgun (WGS) entry which is preliminary data.</text>
</comment>
<accession>A0A1Y2D7W6</accession>
<feature type="compositionally biased region" description="Polar residues" evidence="1">
    <location>
        <begin position="568"/>
        <end position="578"/>
    </location>
</feature>
<organism evidence="2 3">
    <name type="scientific">Pseudomassariella vexata</name>
    <dbReference type="NCBI Taxonomy" id="1141098"/>
    <lineage>
        <taxon>Eukaryota</taxon>
        <taxon>Fungi</taxon>
        <taxon>Dikarya</taxon>
        <taxon>Ascomycota</taxon>
        <taxon>Pezizomycotina</taxon>
        <taxon>Sordariomycetes</taxon>
        <taxon>Xylariomycetidae</taxon>
        <taxon>Amphisphaeriales</taxon>
        <taxon>Pseudomassariaceae</taxon>
        <taxon>Pseudomassariella</taxon>
    </lineage>
</organism>
<dbReference type="OrthoDB" id="2549237at2759"/>
<dbReference type="EMBL" id="MCFJ01000028">
    <property type="protein sequence ID" value="ORY55274.1"/>
    <property type="molecule type" value="Genomic_DNA"/>
</dbReference>
<dbReference type="RefSeq" id="XP_040709545.1">
    <property type="nucleotide sequence ID" value="XM_040861536.1"/>
</dbReference>
<name>A0A1Y2D7W6_9PEZI</name>
<dbReference type="SUPFAM" id="SSF48371">
    <property type="entry name" value="ARM repeat"/>
    <property type="match status" value="1"/>
</dbReference>
<dbReference type="AlphaFoldDB" id="A0A1Y2D7W6"/>
<evidence type="ECO:0000313" key="3">
    <source>
        <dbReference type="Proteomes" id="UP000193689"/>
    </source>
</evidence>